<dbReference type="InterPro" id="IPR015202">
    <property type="entry name" value="GO-like_E_set"/>
</dbReference>
<dbReference type="EMBL" id="JBHSQK010000011">
    <property type="protein sequence ID" value="MFC5947904.1"/>
    <property type="molecule type" value="Genomic_DNA"/>
</dbReference>
<reference evidence="3" key="1">
    <citation type="journal article" date="2019" name="Int. J. Syst. Evol. Microbiol.">
        <title>The Global Catalogue of Microorganisms (GCM) 10K type strain sequencing project: providing services to taxonomists for standard genome sequencing and annotation.</title>
        <authorList>
            <consortium name="The Broad Institute Genomics Platform"/>
            <consortium name="The Broad Institute Genome Sequencing Center for Infectious Disease"/>
            <person name="Wu L."/>
            <person name="Ma J."/>
        </authorList>
    </citation>
    <scope>NUCLEOTIDE SEQUENCE [LARGE SCALE GENOMIC DNA]</scope>
    <source>
        <strain evidence="3">CGMCC 4.7397</strain>
    </source>
</reference>
<dbReference type="PANTHER" id="PTHR32208:SF21">
    <property type="entry name" value="LOW QUALITY PROTEIN: ALDEHYDE OXIDASE GLOX-LIKE"/>
    <property type="match status" value="1"/>
</dbReference>
<sequence length="77" mass="8134">MTLGGNSLFKGLIRSSAATHATDVEQRSVALNVSKNPDGTLSLAIPEEPTLVPPGYYMLFLVDGAGTPSKAHWVHVT</sequence>
<accession>A0ABW1I5C5</accession>
<name>A0ABW1I5C5_9PSEU</name>
<organism evidence="2 3">
    <name type="scientific">Pseudonocardia lutea</name>
    <dbReference type="NCBI Taxonomy" id="2172015"/>
    <lineage>
        <taxon>Bacteria</taxon>
        <taxon>Bacillati</taxon>
        <taxon>Actinomycetota</taxon>
        <taxon>Actinomycetes</taxon>
        <taxon>Pseudonocardiales</taxon>
        <taxon>Pseudonocardiaceae</taxon>
        <taxon>Pseudonocardia</taxon>
    </lineage>
</organism>
<protein>
    <submittedName>
        <fullName evidence="2">Galactose oxidase early set domain-containing protein</fullName>
    </submittedName>
</protein>
<proteinExistence type="predicted"/>
<feature type="domain" description="Galactose oxidase-like Early set" evidence="1">
    <location>
        <begin position="12"/>
        <end position="76"/>
    </location>
</feature>
<evidence type="ECO:0000313" key="3">
    <source>
        <dbReference type="Proteomes" id="UP001596119"/>
    </source>
</evidence>
<keyword evidence="3" id="KW-1185">Reference proteome</keyword>
<dbReference type="SUPFAM" id="SSF81296">
    <property type="entry name" value="E set domains"/>
    <property type="match status" value="1"/>
</dbReference>
<dbReference type="InterPro" id="IPR014756">
    <property type="entry name" value="Ig_E-set"/>
</dbReference>
<evidence type="ECO:0000259" key="1">
    <source>
        <dbReference type="Pfam" id="PF09118"/>
    </source>
</evidence>
<dbReference type="CDD" id="cd02851">
    <property type="entry name" value="E_set_GO_C"/>
    <property type="match status" value="1"/>
</dbReference>
<evidence type="ECO:0000313" key="2">
    <source>
        <dbReference type="EMBL" id="MFC5947904.1"/>
    </source>
</evidence>
<dbReference type="InterPro" id="IPR013783">
    <property type="entry name" value="Ig-like_fold"/>
</dbReference>
<dbReference type="Pfam" id="PF09118">
    <property type="entry name" value="GO-like_E_set"/>
    <property type="match status" value="1"/>
</dbReference>
<comment type="caution">
    <text evidence="2">The sequence shown here is derived from an EMBL/GenBank/DDBJ whole genome shotgun (WGS) entry which is preliminary data.</text>
</comment>
<dbReference type="Gene3D" id="2.60.40.10">
    <property type="entry name" value="Immunoglobulins"/>
    <property type="match status" value="1"/>
</dbReference>
<dbReference type="RefSeq" id="WP_379564967.1">
    <property type="nucleotide sequence ID" value="NZ_JBHSQK010000011.1"/>
</dbReference>
<dbReference type="Proteomes" id="UP001596119">
    <property type="component" value="Unassembled WGS sequence"/>
</dbReference>
<gene>
    <name evidence="2" type="ORF">ACFQH9_06415</name>
</gene>
<dbReference type="PANTHER" id="PTHR32208">
    <property type="entry name" value="SECRETED PROTEIN-RELATED"/>
    <property type="match status" value="1"/>
</dbReference>